<proteinExistence type="predicted"/>
<dbReference type="PANTHER" id="PTHR30388">
    <property type="entry name" value="ALDEHYDE OXIDOREDUCTASE MOLYBDENUM COFACTOR ASSEMBLY PROTEIN"/>
    <property type="match status" value="1"/>
</dbReference>
<sequence>MSGLATFLEVEGAVVEVRIAEVRGSSPREPGAFMLVRGTQIWGTVGGGQLEYMAMDEARMLARSGERFREMNVPLGPEIGQCCGGRVRLMLKELDDKGKAELIAEDAKRLMGLPEVLILGAGHVGRALAYAFAPLPVRAKLIDSRAEELARAPNGTEKICTPLPEAELRKASAGAAYIVATHEHSLDFLLTQEALARTDAAYVGMIGSKTKRAKFESWAVGGTGALMCPMAAAHKGDRRPEVIAAFVVAEVLMALTKAHSKELADE</sequence>
<dbReference type="Gene3D" id="3.40.50.720">
    <property type="entry name" value="NAD(P)-binding Rossmann-like Domain"/>
    <property type="match status" value="1"/>
</dbReference>
<dbReference type="InterPro" id="IPR003777">
    <property type="entry name" value="XdhC_CoxI"/>
</dbReference>
<dbReference type="GeneID" id="78122869"/>
<gene>
    <name evidence="3" type="ORF">SAMN05444486_10155</name>
</gene>
<dbReference type="RefSeq" id="WP_089886908.1">
    <property type="nucleotide sequence ID" value="NZ_CALJFH010000032.1"/>
</dbReference>
<evidence type="ECO:0000259" key="2">
    <source>
        <dbReference type="Pfam" id="PF13478"/>
    </source>
</evidence>
<accession>A0A1H3GVK8</accession>
<keyword evidence="4" id="KW-1185">Reference proteome</keyword>
<dbReference type="Pfam" id="PF02625">
    <property type="entry name" value="XdhC_CoxI"/>
    <property type="match status" value="1"/>
</dbReference>
<dbReference type="NCBIfam" id="TIGR02964">
    <property type="entry name" value="xanthine_xdhC"/>
    <property type="match status" value="1"/>
</dbReference>
<dbReference type="EMBL" id="FNPR01000001">
    <property type="protein sequence ID" value="SDY07137.1"/>
    <property type="molecule type" value="Genomic_DNA"/>
</dbReference>
<feature type="domain" description="XdhC Rossmann" evidence="2">
    <location>
        <begin position="116"/>
        <end position="251"/>
    </location>
</feature>
<dbReference type="PANTHER" id="PTHR30388:SF6">
    <property type="entry name" value="XANTHINE DEHYDROGENASE SUBUNIT A-RELATED"/>
    <property type="match status" value="1"/>
</dbReference>
<dbReference type="SUPFAM" id="SSF51735">
    <property type="entry name" value="NAD(P)-binding Rossmann-fold domains"/>
    <property type="match status" value="1"/>
</dbReference>
<dbReference type="OrthoDB" id="61481at2"/>
<dbReference type="InterPro" id="IPR052698">
    <property type="entry name" value="MoCofactor_Util/Proc"/>
</dbReference>
<organism evidence="3 4">
    <name type="scientific">Lentibacter algarum</name>
    <dbReference type="NCBI Taxonomy" id="576131"/>
    <lineage>
        <taxon>Bacteria</taxon>
        <taxon>Pseudomonadati</taxon>
        <taxon>Pseudomonadota</taxon>
        <taxon>Alphaproteobacteria</taxon>
        <taxon>Rhodobacterales</taxon>
        <taxon>Roseobacteraceae</taxon>
        <taxon>Lentibacter</taxon>
    </lineage>
</organism>
<dbReference type="AlphaFoldDB" id="A0A1H3GVK8"/>
<dbReference type="Pfam" id="PF13478">
    <property type="entry name" value="XdhC_C"/>
    <property type="match status" value="1"/>
</dbReference>
<dbReference type="Proteomes" id="UP000199026">
    <property type="component" value="Unassembled WGS sequence"/>
</dbReference>
<protein>
    <submittedName>
        <fullName evidence="3">Molybdenum cofactor sulfurylase</fullName>
    </submittedName>
</protein>
<dbReference type="STRING" id="576131.SAMN05444486_10155"/>
<name>A0A1H3GVK8_9RHOB</name>
<feature type="domain" description="XdhC- CoxI" evidence="1">
    <location>
        <begin position="12"/>
        <end position="66"/>
    </location>
</feature>
<dbReference type="InterPro" id="IPR036291">
    <property type="entry name" value="NAD(P)-bd_dom_sf"/>
</dbReference>
<evidence type="ECO:0000313" key="4">
    <source>
        <dbReference type="Proteomes" id="UP000199026"/>
    </source>
</evidence>
<evidence type="ECO:0000313" key="3">
    <source>
        <dbReference type="EMBL" id="SDY07137.1"/>
    </source>
</evidence>
<dbReference type="InterPro" id="IPR027051">
    <property type="entry name" value="XdhC_Rossmann_dom"/>
</dbReference>
<reference evidence="3 4" key="1">
    <citation type="submission" date="2016-10" db="EMBL/GenBank/DDBJ databases">
        <authorList>
            <person name="de Groot N.N."/>
        </authorList>
    </citation>
    <scope>NUCLEOTIDE SEQUENCE [LARGE SCALE GENOMIC DNA]</scope>
    <source>
        <strain evidence="3 4">DSM 24677</strain>
    </source>
</reference>
<dbReference type="InterPro" id="IPR014308">
    <property type="entry name" value="Xanthine_DH_XdhC"/>
</dbReference>
<evidence type="ECO:0000259" key="1">
    <source>
        <dbReference type="Pfam" id="PF02625"/>
    </source>
</evidence>